<dbReference type="InterPro" id="IPR001576">
    <property type="entry name" value="Phosphoglycerate_kinase"/>
</dbReference>
<proteinExistence type="inferred from homology"/>
<keyword evidence="4" id="KW-0547">Nucleotide-binding</keyword>
<dbReference type="PRINTS" id="PR00477">
    <property type="entry name" value="PHGLYCKINASE"/>
</dbReference>
<dbReference type="InterPro" id="IPR036043">
    <property type="entry name" value="Phosphoglycerate_kinase_sf"/>
</dbReference>
<sequence length="337" mass="36491">MLKILKEAEVAGNRVILRADLDVPLEDGKVGEDYRLKALLPTLSYLLERNAEIIIIGHLGRPDGKENPDFSLKPVSTRLSELLGKSIDFFPQITPNPSGLIPKLAMLDNLRFWEGEESNDPDFAKKLSSLGDIYVNDAFAASHRAHASIAGIPELLPSYAGLRLEEEISHLSGVIENPERPLVFILGGAKTETKAPLVPAFAKVADQVLIGGLLMFDHSLEKISRTVFPVDAVETFDVGPESVKKFTQIIKDAKTVVWNGPMGKWEDNRYELGTRAIAEVLAESPAKTIVGGGDTIAALSAFGLLEKMKYVSMGGGAMLEFLAGKKLPGLSALGYQA</sequence>
<gene>
    <name evidence="9" type="ORF">A2V54_03355</name>
</gene>
<evidence type="ECO:0000256" key="8">
    <source>
        <dbReference type="RuleBase" id="RU000532"/>
    </source>
</evidence>
<evidence type="ECO:0000256" key="6">
    <source>
        <dbReference type="ARBA" id="ARBA00022840"/>
    </source>
</evidence>
<dbReference type="PANTHER" id="PTHR11406">
    <property type="entry name" value="PHOSPHOGLYCERATE KINASE"/>
    <property type="match status" value="1"/>
</dbReference>
<keyword evidence="3 8" id="KW-0808">Transferase</keyword>
<dbReference type="GO" id="GO:0043531">
    <property type="term" value="F:ADP binding"/>
    <property type="evidence" value="ECO:0007669"/>
    <property type="project" value="TreeGrafter"/>
</dbReference>
<comment type="catalytic activity">
    <reaction evidence="1 8">
        <text>(2R)-3-phosphoglycerate + ATP = (2R)-3-phospho-glyceroyl phosphate + ADP</text>
        <dbReference type="Rhea" id="RHEA:14801"/>
        <dbReference type="ChEBI" id="CHEBI:30616"/>
        <dbReference type="ChEBI" id="CHEBI:57604"/>
        <dbReference type="ChEBI" id="CHEBI:58272"/>
        <dbReference type="ChEBI" id="CHEBI:456216"/>
        <dbReference type="EC" id="2.7.2.3"/>
    </reaction>
</comment>
<comment type="similarity">
    <text evidence="8">Belongs to the phosphoglycerate kinase family.</text>
</comment>
<dbReference type="Pfam" id="PF00162">
    <property type="entry name" value="PGK"/>
    <property type="match status" value="2"/>
</dbReference>
<dbReference type="GO" id="GO:0005524">
    <property type="term" value="F:ATP binding"/>
    <property type="evidence" value="ECO:0007669"/>
    <property type="project" value="UniProtKB-KW"/>
</dbReference>
<name>A0A1F4UHG9_UNCKA</name>
<feature type="binding site" evidence="7">
    <location>
        <begin position="292"/>
        <end position="295"/>
    </location>
    <ligand>
        <name>ATP</name>
        <dbReference type="ChEBI" id="CHEBI:30616"/>
    </ligand>
</feature>
<keyword evidence="5 8" id="KW-0418">Kinase</keyword>
<dbReference type="InterPro" id="IPR015824">
    <property type="entry name" value="Phosphoglycerate_kinase_N"/>
</dbReference>
<dbReference type="AlphaFoldDB" id="A0A1F4UHG9"/>
<evidence type="ECO:0000256" key="4">
    <source>
        <dbReference type="ARBA" id="ARBA00022741"/>
    </source>
</evidence>
<dbReference type="GO" id="GO:0004618">
    <property type="term" value="F:phosphoglycerate kinase activity"/>
    <property type="evidence" value="ECO:0007669"/>
    <property type="project" value="UniProtKB-EC"/>
</dbReference>
<organism evidence="9 10">
    <name type="scientific">candidate division WWE3 bacterium RBG_19FT_COMBO_53_11</name>
    <dbReference type="NCBI Taxonomy" id="1802613"/>
    <lineage>
        <taxon>Bacteria</taxon>
        <taxon>Katanobacteria</taxon>
    </lineage>
</organism>
<dbReference type="PIRSF" id="PIRSF000724">
    <property type="entry name" value="Pgk"/>
    <property type="match status" value="1"/>
</dbReference>
<feature type="binding site" evidence="7">
    <location>
        <position position="194"/>
    </location>
    <ligand>
        <name>ATP</name>
        <dbReference type="ChEBI" id="CHEBI:30616"/>
    </ligand>
</feature>
<dbReference type="Proteomes" id="UP000176583">
    <property type="component" value="Unassembled WGS sequence"/>
</dbReference>
<comment type="caution">
    <text evidence="9">The sequence shown here is derived from an EMBL/GenBank/DDBJ whole genome shotgun (WGS) entry which is preliminary data.</text>
</comment>
<evidence type="ECO:0000313" key="10">
    <source>
        <dbReference type="Proteomes" id="UP000176583"/>
    </source>
</evidence>
<accession>A0A1F4UHG9</accession>
<dbReference type="EMBL" id="MEUW01000021">
    <property type="protein sequence ID" value="OGC44386.1"/>
    <property type="molecule type" value="Genomic_DNA"/>
</dbReference>
<feature type="binding site" evidence="7">
    <location>
        <position position="266"/>
    </location>
    <ligand>
        <name>ATP</name>
        <dbReference type="ChEBI" id="CHEBI:30616"/>
    </ligand>
</feature>
<dbReference type="EC" id="2.7.2.3" evidence="2 8"/>
<dbReference type="PANTHER" id="PTHR11406:SF23">
    <property type="entry name" value="PHOSPHOGLYCERATE KINASE 1, CHLOROPLASTIC-RELATED"/>
    <property type="match status" value="1"/>
</dbReference>
<dbReference type="GO" id="GO:0006096">
    <property type="term" value="P:glycolytic process"/>
    <property type="evidence" value="ECO:0007669"/>
    <property type="project" value="InterPro"/>
</dbReference>
<reference evidence="9 10" key="1">
    <citation type="journal article" date="2016" name="Nat. Commun.">
        <title>Thousands of microbial genomes shed light on interconnected biogeochemical processes in an aquifer system.</title>
        <authorList>
            <person name="Anantharaman K."/>
            <person name="Brown C.T."/>
            <person name="Hug L.A."/>
            <person name="Sharon I."/>
            <person name="Castelle C.J."/>
            <person name="Probst A.J."/>
            <person name="Thomas B.C."/>
            <person name="Singh A."/>
            <person name="Wilkins M.J."/>
            <person name="Karaoz U."/>
            <person name="Brodie E.L."/>
            <person name="Williams K.H."/>
            <person name="Hubbard S.S."/>
            <person name="Banfield J.F."/>
        </authorList>
    </citation>
    <scope>NUCLEOTIDE SEQUENCE [LARGE SCALE GENOMIC DNA]</scope>
</reference>
<keyword evidence="6 7" id="KW-0067">ATP-binding</keyword>
<dbReference type="GO" id="GO:0005829">
    <property type="term" value="C:cytosol"/>
    <property type="evidence" value="ECO:0007669"/>
    <property type="project" value="TreeGrafter"/>
</dbReference>
<evidence type="ECO:0000256" key="2">
    <source>
        <dbReference type="ARBA" id="ARBA00013061"/>
    </source>
</evidence>
<evidence type="ECO:0000256" key="3">
    <source>
        <dbReference type="ARBA" id="ARBA00022679"/>
    </source>
</evidence>
<evidence type="ECO:0000313" key="9">
    <source>
        <dbReference type="EMBL" id="OGC44386.1"/>
    </source>
</evidence>
<evidence type="ECO:0000256" key="1">
    <source>
        <dbReference type="ARBA" id="ARBA00000642"/>
    </source>
</evidence>
<protein>
    <recommendedName>
        <fullName evidence="2 8">Phosphoglycerate kinase</fullName>
        <ecNumber evidence="2 8">2.7.2.3</ecNumber>
    </recommendedName>
</protein>
<dbReference type="STRING" id="1802613.A2V54_03355"/>
<dbReference type="GO" id="GO:0006094">
    <property type="term" value="P:gluconeogenesis"/>
    <property type="evidence" value="ECO:0007669"/>
    <property type="project" value="TreeGrafter"/>
</dbReference>
<dbReference type="SUPFAM" id="SSF53748">
    <property type="entry name" value="Phosphoglycerate kinase"/>
    <property type="match status" value="1"/>
</dbReference>
<evidence type="ECO:0000256" key="5">
    <source>
        <dbReference type="ARBA" id="ARBA00022777"/>
    </source>
</evidence>
<evidence type="ECO:0000256" key="7">
    <source>
        <dbReference type="PIRSR" id="PIRSR000724-2"/>
    </source>
</evidence>
<dbReference type="Gene3D" id="3.40.50.1260">
    <property type="entry name" value="Phosphoglycerate kinase, N-terminal domain"/>
    <property type="match status" value="3"/>
</dbReference>